<dbReference type="InterPro" id="IPR001680">
    <property type="entry name" value="WD40_rpt"/>
</dbReference>
<evidence type="ECO:0000256" key="2">
    <source>
        <dbReference type="ARBA" id="ARBA00022574"/>
    </source>
</evidence>
<dbReference type="Gene3D" id="1.20.190.50">
    <property type="match status" value="1"/>
</dbReference>
<keyword evidence="5" id="KW-0677">Repeat</keyword>
<dbReference type="RefSeq" id="XP_005648298.1">
    <property type="nucleotide sequence ID" value="XM_005648241.1"/>
</dbReference>
<keyword evidence="2 9" id="KW-0853">WD repeat</keyword>
<dbReference type="PANTHER" id="PTHR43979:SF1">
    <property type="entry name" value="PRE-MRNA-PROCESSING FACTOR 17"/>
    <property type="match status" value="1"/>
</dbReference>
<dbReference type="OrthoDB" id="10257301at2759"/>
<feature type="region of interest" description="Disordered" evidence="10">
    <location>
        <begin position="1261"/>
        <end position="1318"/>
    </location>
</feature>
<feature type="compositionally biased region" description="Polar residues" evidence="10">
    <location>
        <begin position="29"/>
        <end position="43"/>
    </location>
</feature>
<accession>I0YZD5</accession>
<dbReference type="InterPro" id="IPR007252">
    <property type="entry name" value="Nup84/Nup107"/>
</dbReference>
<evidence type="ECO:0000256" key="9">
    <source>
        <dbReference type="PROSITE-ProRule" id="PRU00221"/>
    </source>
</evidence>
<dbReference type="eggNOG" id="KOG0282">
    <property type="taxonomic scope" value="Eukaryota"/>
</dbReference>
<dbReference type="InterPro" id="IPR015943">
    <property type="entry name" value="WD40/YVTN_repeat-like_dom_sf"/>
</dbReference>
<dbReference type="InterPro" id="IPR019775">
    <property type="entry name" value="WD40_repeat_CS"/>
</dbReference>
<dbReference type="FunFam" id="2.130.10.10:FF:000034">
    <property type="entry name" value="Pre-mRNA-processing factor 17, putative"/>
    <property type="match status" value="1"/>
</dbReference>
<keyword evidence="7" id="KW-0539">Nucleus</keyword>
<comment type="caution">
    <text evidence="11">The sequence shown here is derived from an EMBL/GenBank/DDBJ whole genome shotgun (WGS) entry which is preliminary data.</text>
</comment>
<evidence type="ECO:0000313" key="12">
    <source>
        <dbReference type="Proteomes" id="UP000007264"/>
    </source>
</evidence>
<dbReference type="InterPro" id="IPR020472">
    <property type="entry name" value="WD40_PAC1"/>
</dbReference>
<feature type="region of interest" description="Disordered" evidence="10">
    <location>
        <begin position="1"/>
        <end position="57"/>
    </location>
</feature>
<evidence type="ECO:0000256" key="7">
    <source>
        <dbReference type="ARBA" id="ARBA00023242"/>
    </source>
</evidence>
<organism evidence="11 12">
    <name type="scientific">Coccomyxa subellipsoidea (strain C-169)</name>
    <name type="common">Green microalga</name>
    <dbReference type="NCBI Taxonomy" id="574566"/>
    <lineage>
        <taxon>Eukaryota</taxon>
        <taxon>Viridiplantae</taxon>
        <taxon>Chlorophyta</taxon>
        <taxon>core chlorophytes</taxon>
        <taxon>Trebouxiophyceae</taxon>
        <taxon>Trebouxiophyceae incertae sedis</taxon>
        <taxon>Coccomyxaceae</taxon>
        <taxon>Coccomyxa</taxon>
        <taxon>Coccomyxa subellipsoidea</taxon>
    </lineage>
</organism>
<dbReference type="KEGG" id="csl:COCSUDRAFT_47424"/>
<feature type="repeat" description="WD" evidence="9">
    <location>
        <begin position="1468"/>
        <end position="1500"/>
    </location>
</feature>
<dbReference type="EMBL" id="AGSI01000007">
    <property type="protein sequence ID" value="EIE23754.1"/>
    <property type="molecule type" value="Genomic_DNA"/>
</dbReference>
<evidence type="ECO:0000256" key="5">
    <source>
        <dbReference type="ARBA" id="ARBA00022737"/>
    </source>
</evidence>
<proteinExistence type="predicted"/>
<dbReference type="Pfam" id="PF04121">
    <property type="entry name" value="Nup84_Nup100"/>
    <property type="match status" value="1"/>
</dbReference>
<dbReference type="GO" id="GO:0005643">
    <property type="term" value="C:nuclear pore"/>
    <property type="evidence" value="ECO:0007669"/>
    <property type="project" value="InterPro"/>
</dbReference>
<evidence type="ECO:0000256" key="1">
    <source>
        <dbReference type="ARBA" id="ARBA00004123"/>
    </source>
</evidence>
<dbReference type="SMART" id="SM00320">
    <property type="entry name" value="WD40"/>
    <property type="match status" value="7"/>
</dbReference>
<name>I0YZD5_COCSC</name>
<dbReference type="PROSITE" id="PS00678">
    <property type="entry name" value="WD_REPEATS_1"/>
    <property type="match status" value="1"/>
</dbReference>
<dbReference type="Gene3D" id="1.10.3450.20">
    <property type="match status" value="1"/>
</dbReference>
<dbReference type="STRING" id="574566.I0YZD5"/>
<dbReference type="Gene3D" id="2.130.10.10">
    <property type="entry name" value="YVTN repeat-like/Quinoprotein amine dehydrogenase"/>
    <property type="match status" value="1"/>
</dbReference>
<dbReference type="InterPro" id="IPR032847">
    <property type="entry name" value="PRPF17"/>
</dbReference>
<feature type="repeat" description="WD" evidence="9">
    <location>
        <begin position="1382"/>
        <end position="1423"/>
    </location>
</feature>
<dbReference type="eggNOG" id="KOG1964">
    <property type="taxonomic scope" value="Eukaryota"/>
</dbReference>
<dbReference type="InterPro" id="IPR036322">
    <property type="entry name" value="WD40_repeat_dom_sf"/>
</dbReference>
<evidence type="ECO:0000256" key="10">
    <source>
        <dbReference type="SAM" id="MobiDB-lite"/>
    </source>
</evidence>
<feature type="compositionally biased region" description="Basic and acidic residues" evidence="10">
    <location>
        <begin position="1294"/>
        <end position="1307"/>
    </location>
</feature>
<dbReference type="GeneID" id="17041746"/>
<evidence type="ECO:0000256" key="6">
    <source>
        <dbReference type="ARBA" id="ARBA00023187"/>
    </source>
</evidence>
<evidence type="ECO:0000256" key="4">
    <source>
        <dbReference type="ARBA" id="ARBA00022728"/>
    </source>
</evidence>
<dbReference type="SUPFAM" id="SSF50978">
    <property type="entry name" value="WD40 repeat-like"/>
    <property type="match status" value="1"/>
</dbReference>
<keyword evidence="12" id="KW-1185">Reference proteome</keyword>
<feature type="compositionally biased region" description="Basic and acidic residues" evidence="10">
    <location>
        <begin position="1206"/>
        <end position="1224"/>
    </location>
</feature>
<dbReference type="PRINTS" id="PR00320">
    <property type="entry name" value="GPROTEINBRPT"/>
</dbReference>
<keyword evidence="3" id="KW-0507">mRNA processing</keyword>
<dbReference type="GO" id="GO:0000398">
    <property type="term" value="P:mRNA splicing, via spliceosome"/>
    <property type="evidence" value="ECO:0007669"/>
    <property type="project" value="InterPro"/>
</dbReference>
<comment type="subcellular location">
    <subcellularLocation>
        <location evidence="1">Nucleus</location>
    </subcellularLocation>
</comment>
<dbReference type="GO" id="GO:0003729">
    <property type="term" value="F:mRNA binding"/>
    <property type="evidence" value="ECO:0007669"/>
    <property type="project" value="TreeGrafter"/>
</dbReference>
<keyword evidence="4" id="KW-0747">Spliceosome</keyword>
<reference evidence="11 12" key="1">
    <citation type="journal article" date="2012" name="Genome Biol.">
        <title>The genome of the polar eukaryotic microalga coccomyxa subellipsoidea reveals traits of cold adaptation.</title>
        <authorList>
            <person name="Blanc G."/>
            <person name="Agarkova I."/>
            <person name="Grimwood J."/>
            <person name="Kuo A."/>
            <person name="Brueggeman A."/>
            <person name="Dunigan D."/>
            <person name="Gurnon J."/>
            <person name="Ladunga I."/>
            <person name="Lindquist E."/>
            <person name="Lucas S."/>
            <person name="Pangilinan J."/>
            <person name="Proschold T."/>
            <person name="Salamov A."/>
            <person name="Schmutz J."/>
            <person name="Weeks D."/>
            <person name="Yamada T."/>
            <person name="Claverie J.M."/>
            <person name="Grigoriev I."/>
            <person name="Van Etten J."/>
            <person name="Lomsadze A."/>
            <person name="Borodovsky M."/>
        </authorList>
    </citation>
    <scope>NUCLEOTIDE SEQUENCE [LARGE SCALE GENOMIC DNA]</scope>
    <source>
        <strain evidence="11 12">C-169</strain>
    </source>
</reference>
<protein>
    <recommendedName>
        <fullName evidence="8">Pre-mRNA-processing factor 17</fullName>
    </recommendedName>
</protein>
<feature type="repeat" description="WD" evidence="9">
    <location>
        <begin position="1338"/>
        <end position="1372"/>
    </location>
</feature>
<dbReference type="PROSITE" id="PS50082">
    <property type="entry name" value="WD_REPEATS_2"/>
    <property type="match status" value="4"/>
</dbReference>
<gene>
    <name evidence="11" type="ORF">COCSUDRAFT_47424</name>
</gene>
<dbReference type="Pfam" id="PF00400">
    <property type="entry name" value="WD40"/>
    <property type="match status" value="5"/>
</dbReference>
<dbReference type="PROSITE" id="PS50294">
    <property type="entry name" value="WD_REPEATS_REGION"/>
    <property type="match status" value="4"/>
</dbReference>
<dbReference type="GO" id="GO:0017056">
    <property type="term" value="F:structural constituent of nuclear pore"/>
    <property type="evidence" value="ECO:0007669"/>
    <property type="project" value="InterPro"/>
</dbReference>
<feature type="repeat" description="WD" evidence="9">
    <location>
        <begin position="1600"/>
        <end position="1633"/>
    </location>
</feature>
<dbReference type="GO" id="GO:0071013">
    <property type="term" value="C:catalytic step 2 spliceosome"/>
    <property type="evidence" value="ECO:0007669"/>
    <property type="project" value="InterPro"/>
</dbReference>
<dbReference type="PANTHER" id="PTHR43979">
    <property type="entry name" value="PRE-MRNA-PROCESSING FACTOR 17"/>
    <property type="match status" value="1"/>
</dbReference>
<evidence type="ECO:0000256" key="3">
    <source>
        <dbReference type="ARBA" id="ARBA00022664"/>
    </source>
</evidence>
<evidence type="ECO:0000313" key="11">
    <source>
        <dbReference type="EMBL" id="EIE23754.1"/>
    </source>
</evidence>
<dbReference type="Proteomes" id="UP000007264">
    <property type="component" value="Unassembled WGS sequence"/>
</dbReference>
<sequence>MDIRGFPTSPMTVGGDGPYMNPLFGDGSTPKQTAFTPHNNPVWSPQAEAEAHLPLPPPPSDFLGLALQPSGAAGAPAEVAEEGAFADVMAELMQEAFDSAEAVRRFAVICQDNAAALREQATQQQNRAARALRLQEQAAALDAEAATWQLLWHLYGVRDATFPAGNGGRPGPGSGQSLTIAQRAAGILAEDEKLNWVARVVAWLEALAAEALDRGEAAAVRGGGSGARFARWEGVPRETRQRLDTRAAPGLGRAAADAIVTELDPDAPTRQQRRWADSNVKDEERLMRQLFRLVRCGRLEAARQLCHEVGQPWRAASLGSGGGLGLIPLGVAAEHAEARSVEECDEELASEVELGSGTLRALWRWACYQASTSQITHYHSLQSASERVSQPSSGQQEAALYGALAGNVERVLPACASWQDATWALTRSWLEAEVDAALEVPAADEGISLEALVAAAGNSNADIDVLGEGLSVGQGKWPLDKLVRQLPGSFEEVFGAASRFVPASSRTEADNPSSQQRVVQTELIRGPDRWWNLLVDRLPSWVTPAVDEMADELDNAEPPGPRAQPPKCAAGTLRFAAHLGLALSALGLVPPPHDTGVSLRHRDLQDSVNALLQLYLVHLIDSGQHALLPLYACHLRADVRREVYGLFLSLLTASADMDACVRAFEEGSLWFGAWAEAGRGDVDLTEMAIIVEQVAEKSRWGVKSGPVLRAAAARWLWFSPATLEPAAAHANQLLREFALGAGAGPAAAAAALLQLLPAEVRAALEQGTPEALEGYGDELAAPMLELRAWAAYFAADRLYREWAELHTRLFLERPMPPSPEERQLLRERGAAALQALLGAVSDQLLLYIAPDGLPGQGPQTFTLFVTAEPGQEASEEAASGEEYPVLAPEDAAALAAELNQAFAGALAPAAGQQSPELFELRIEARSAAQQPLPGGAVGPPVQGVVQVDAYCGLPEGLPALTQLLADALKGLLPGCPRPLQAVNLAGPETAQANLCQAVCYPRSLLRCAALRQALLALGEPGSTGEEVIELVAGGGGNGEGVSRYFAPAEIQQLLDLERSAAVHEEEAAPDLRLQLVSAAPDVDTTGLALMDNTVVQKAATRHLQDATARQVMVNLPYEEMHAPVVGPAHPYQKDGIAAGMKNHRTGHVEDFNMHSFHFDDQYNTFHSYGYAVAPGSQSVVGDEEALAEKKGESVYTMAGQAKRRKPNAERKAEEEQKKAERGEADPEEPWTMQVRQPWADVEVKAAQPTAEQMEWLEKEGFLKDEEEEEPAEGEEGAEKPKRGRKGRQAAAAKIPEKSHFHGKEERNPVTGRTWLDPPKNKKKENEYCYLPKKWVHTWSGHTKGVNAIRFFPTTGHLLLSAGLDGKVKIWDVYGNGKCMRTYMGFSKGVKDISFSNDGRKFLSTSYDKVVKLWDTETGQVLRSFGEGKMFFTARFHPSDDKQNVIMGGCADKKIHQWDSDTGDLVQEYNYHLGAVNTVTFVDEGRRFVSTSDDKTIRVWEFGIPVQIKYIADPSLHSIPAVAVHPNSQWLIGTSLDNQIVTYAARDRFRQNRKKIFKGHTVAGYACQPNFSPDGRYVMSGDGEGRLWFWDWKTCKPYRTIKAHEGVCIDAEWHPLESSKVATCSWDGQIKYWD</sequence>
<feature type="region of interest" description="Disordered" evidence="10">
    <location>
        <begin position="1191"/>
        <end position="1236"/>
    </location>
</feature>
<dbReference type="CDD" id="cd00200">
    <property type="entry name" value="WD40"/>
    <property type="match status" value="1"/>
</dbReference>
<evidence type="ECO:0000256" key="8">
    <source>
        <dbReference type="ARBA" id="ARBA00068146"/>
    </source>
</evidence>
<keyword evidence="6" id="KW-0508">mRNA splicing</keyword>
<feature type="compositionally biased region" description="Acidic residues" evidence="10">
    <location>
        <begin position="1264"/>
        <end position="1275"/>
    </location>
</feature>